<dbReference type="Pfam" id="PF23171">
    <property type="entry name" value="bHLH_HIF1A"/>
    <property type="match status" value="1"/>
</dbReference>
<dbReference type="Pfam" id="PF14598">
    <property type="entry name" value="PAS_11"/>
    <property type="match status" value="1"/>
</dbReference>
<dbReference type="InterPro" id="IPR001610">
    <property type="entry name" value="PAC"/>
</dbReference>
<evidence type="ECO:0000256" key="5">
    <source>
        <dbReference type="ARBA" id="ARBA00023125"/>
    </source>
</evidence>
<dbReference type="SMART" id="SM00091">
    <property type="entry name" value="PAS"/>
    <property type="match status" value="2"/>
</dbReference>
<sequence>MAARTPKNSEFQKKRRSRDAARSRRGQQNDEFVELANQLPLPVGLASQLDRLCIMRLVNSYIKMKNLLQSYVSQDLKKIVTLNLSQRSAFERSSLDALDGFVFVVTPDGQCIFASDNINHYMGLSQIEVTGNSLYKYIHPCDHEELANQLGGQIPLEDMEIFDGLFCSDSVFMMSNHLKGGSKKVVQDNPHKSFFLRMKSTLTSRGKSVNLRASTYRVVHCTGCMKTLVKTSDKGEKETVPLFMVAIAVPLMCSSTFEVPLDRATFTSRHSLDMNFLSCDDISTSLLGFTPAEIIGKSWYHFLHVCDLDTALACHKTLLTKGQSVSKYYRFLLRSGGWVWLQTKANIVYDSKTCQPQFVLCTNYIIVRAEQKDCILSTEQVNAMATPMVFDMVMKKEKPEARGTRRKHSIVLEERSKLLKAAAHEQRQSKEVTPKKEAQLDSTCCKTASRQSTVAKKTCSCLDNVDCEHMNFQDCLPVAWDTNEDLIEEQERYEQILSDHYSILQQPRAAESSPGDNRTPFIPSPSEDRKINPDQGKSDEEEENYDERAPFIPLSIDDSQLDDNDLLVEIPFIDSPMMPSPSSWLLNADESIPFPGSAAISMPAPTKAVPRKKVTSLSASSSPVVPRKEVPIAVKRNGYITNDMASKGKAFFPNISSWDAEVNAPVQQFDLFQGEELLEALDCGDFGFSLYVV</sequence>
<dbReference type="GO" id="GO:0000981">
    <property type="term" value="F:DNA-binding transcription factor activity, RNA polymerase II-specific"/>
    <property type="evidence" value="ECO:0007669"/>
    <property type="project" value="TreeGrafter"/>
</dbReference>
<dbReference type="Pfam" id="PF00989">
    <property type="entry name" value="PAS"/>
    <property type="match status" value="1"/>
</dbReference>
<protein>
    <submittedName>
        <fullName evidence="13">Hypoxia-inducible factor alpha</fullName>
    </submittedName>
</protein>
<dbReference type="OrthoDB" id="6021714at2759"/>
<dbReference type="GO" id="GO:0005634">
    <property type="term" value="C:nucleus"/>
    <property type="evidence" value="ECO:0007669"/>
    <property type="project" value="UniProtKB-SubCell"/>
</dbReference>
<dbReference type="GO" id="GO:0005667">
    <property type="term" value="C:transcription regulator complex"/>
    <property type="evidence" value="ECO:0007669"/>
    <property type="project" value="InterPro"/>
</dbReference>
<dbReference type="PANTHER" id="PTHR23043">
    <property type="entry name" value="HYPOXIA-INDUCIBLE FACTOR 1 ALPHA"/>
    <property type="match status" value="1"/>
</dbReference>
<keyword evidence="3" id="KW-0832">Ubl conjugation</keyword>
<evidence type="ECO:0000259" key="11">
    <source>
        <dbReference type="PROSITE" id="PS50112"/>
    </source>
</evidence>
<dbReference type="SMART" id="SM00086">
    <property type="entry name" value="PAC"/>
    <property type="match status" value="1"/>
</dbReference>
<evidence type="ECO:0000259" key="12">
    <source>
        <dbReference type="PROSITE" id="PS50888"/>
    </source>
</evidence>
<feature type="region of interest" description="Disordered" evidence="10">
    <location>
        <begin position="506"/>
        <end position="545"/>
    </location>
</feature>
<name>A0A4D6YRT7_ACRMI</name>
<reference evidence="13" key="1">
    <citation type="journal article" date="2019" name="PLoS ONE">
        <title>The conservation and functionality of the oxygen-sensing enzyme Factor Inhibiting HIF (FIH) in non-vertebrates.</title>
        <authorList>
            <person name="Hampton-Smith R.J."/>
            <person name="Davenport B.A."/>
            <person name="Nagarajan Y."/>
            <person name="Peet D.J."/>
        </authorList>
    </citation>
    <scope>NUCLEOTIDE SEQUENCE</scope>
</reference>
<feature type="domain" description="BHLH" evidence="12">
    <location>
        <begin position="12"/>
        <end position="65"/>
    </location>
</feature>
<dbReference type="PRINTS" id="PR00785">
    <property type="entry name" value="NCTRNSLOCATR"/>
</dbReference>
<evidence type="ECO:0000256" key="10">
    <source>
        <dbReference type="SAM" id="MobiDB-lite"/>
    </source>
</evidence>
<dbReference type="FunFam" id="3.30.450.20:FF:000015">
    <property type="entry name" value="Hypoxia-inducible factor 1-alpha isoform 1"/>
    <property type="match status" value="1"/>
</dbReference>
<keyword evidence="8" id="KW-0539">Nucleus</keyword>
<keyword evidence="6" id="KW-0010">Activator</keyword>
<feature type="region of interest" description="Disordered" evidence="10">
    <location>
        <begin position="1"/>
        <end position="27"/>
    </location>
</feature>
<organism evidence="13">
    <name type="scientific">Acropora millepora</name>
    <name type="common">Staghorn coral</name>
    <name type="synonym">Heteropora millepora</name>
    <dbReference type="NCBI Taxonomy" id="45264"/>
    <lineage>
        <taxon>Eukaryota</taxon>
        <taxon>Metazoa</taxon>
        <taxon>Cnidaria</taxon>
        <taxon>Anthozoa</taxon>
        <taxon>Hexacorallia</taxon>
        <taxon>Scleractinia</taxon>
        <taxon>Astrocoeniina</taxon>
        <taxon>Acroporidae</taxon>
        <taxon>Acropora</taxon>
    </lineage>
</organism>
<dbReference type="PROSITE" id="PS50888">
    <property type="entry name" value="BHLH"/>
    <property type="match status" value="1"/>
</dbReference>
<dbReference type="GO" id="GO:0000977">
    <property type="term" value="F:RNA polymerase II transcription regulatory region sequence-specific DNA binding"/>
    <property type="evidence" value="ECO:0007669"/>
    <property type="project" value="TreeGrafter"/>
</dbReference>
<dbReference type="InterPro" id="IPR001067">
    <property type="entry name" value="Nuc_translocat"/>
</dbReference>
<dbReference type="PANTHER" id="PTHR23043:SF17">
    <property type="entry name" value="PROTEIN SIMILAR"/>
    <property type="match status" value="1"/>
</dbReference>
<keyword evidence="5" id="KW-0238">DNA-binding</keyword>
<dbReference type="InterPro" id="IPR000014">
    <property type="entry name" value="PAS"/>
</dbReference>
<dbReference type="CDD" id="cd00130">
    <property type="entry name" value="PAS"/>
    <property type="match status" value="2"/>
</dbReference>
<dbReference type="InterPro" id="IPR014887">
    <property type="entry name" value="HIF-1_CTAD"/>
</dbReference>
<evidence type="ECO:0000256" key="9">
    <source>
        <dbReference type="ARBA" id="ARBA00023278"/>
    </source>
</evidence>
<keyword evidence="7" id="KW-0804">Transcription</keyword>
<evidence type="ECO:0000256" key="8">
    <source>
        <dbReference type="ARBA" id="ARBA00023242"/>
    </source>
</evidence>
<dbReference type="Gene3D" id="3.30.450.20">
    <property type="entry name" value="PAS domain"/>
    <property type="match status" value="2"/>
</dbReference>
<keyword evidence="4" id="KW-0805">Transcription regulation</keyword>
<dbReference type="SUPFAM" id="SSF55785">
    <property type="entry name" value="PYP-like sensor domain (PAS domain)"/>
    <property type="match status" value="2"/>
</dbReference>
<evidence type="ECO:0000256" key="2">
    <source>
        <dbReference type="ARBA" id="ARBA00022737"/>
    </source>
</evidence>
<evidence type="ECO:0000313" key="13">
    <source>
        <dbReference type="EMBL" id="QCI31507.1"/>
    </source>
</evidence>
<dbReference type="SUPFAM" id="SSF47459">
    <property type="entry name" value="HLH, helix-loop-helix DNA-binding domain"/>
    <property type="match status" value="1"/>
</dbReference>
<dbReference type="GO" id="GO:0046983">
    <property type="term" value="F:protein dimerization activity"/>
    <property type="evidence" value="ECO:0007669"/>
    <property type="project" value="InterPro"/>
</dbReference>
<dbReference type="GO" id="GO:0005737">
    <property type="term" value="C:cytoplasm"/>
    <property type="evidence" value="ECO:0007669"/>
    <property type="project" value="InterPro"/>
</dbReference>
<dbReference type="InterPro" id="IPR036638">
    <property type="entry name" value="HLH_DNA-bd_sf"/>
</dbReference>
<accession>A0A4D6YRT7</accession>
<keyword evidence="2" id="KW-0677">Repeat</keyword>
<dbReference type="PROSITE" id="PS50112">
    <property type="entry name" value="PAS"/>
    <property type="match status" value="2"/>
</dbReference>
<dbReference type="Pfam" id="PF08778">
    <property type="entry name" value="HIF-1a_CTAD"/>
    <property type="match status" value="1"/>
</dbReference>
<dbReference type="AlphaFoldDB" id="A0A4D6YRT7"/>
<feature type="domain" description="PAS" evidence="11">
    <location>
        <begin position="280"/>
        <end position="322"/>
    </location>
</feature>
<feature type="domain" description="PAS" evidence="11">
    <location>
        <begin position="87"/>
        <end position="150"/>
    </location>
</feature>
<feature type="compositionally biased region" description="Basic and acidic residues" evidence="10">
    <location>
        <begin position="526"/>
        <end position="538"/>
    </location>
</feature>
<evidence type="ECO:0000256" key="3">
    <source>
        <dbReference type="ARBA" id="ARBA00022843"/>
    </source>
</evidence>
<dbReference type="InterPro" id="IPR013767">
    <property type="entry name" value="PAS_fold"/>
</dbReference>
<dbReference type="EMBL" id="MK573824">
    <property type="protein sequence ID" value="QCI31507.1"/>
    <property type="molecule type" value="mRNA"/>
</dbReference>
<evidence type="ECO:0000256" key="1">
    <source>
        <dbReference type="ARBA" id="ARBA00004123"/>
    </source>
</evidence>
<evidence type="ECO:0000256" key="6">
    <source>
        <dbReference type="ARBA" id="ARBA00023159"/>
    </source>
</evidence>
<evidence type="ECO:0000256" key="7">
    <source>
        <dbReference type="ARBA" id="ARBA00023163"/>
    </source>
</evidence>
<keyword evidence="9" id="KW-0379">Hydroxylation</keyword>
<dbReference type="InterPro" id="IPR035965">
    <property type="entry name" value="PAS-like_dom_sf"/>
</dbReference>
<proteinExistence type="evidence at transcript level"/>
<evidence type="ECO:0000256" key="4">
    <source>
        <dbReference type="ARBA" id="ARBA00023015"/>
    </source>
</evidence>
<comment type="subcellular location">
    <subcellularLocation>
        <location evidence="1">Nucleus</location>
    </subcellularLocation>
</comment>
<dbReference type="InterPro" id="IPR011598">
    <property type="entry name" value="bHLH_dom"/>
</dbReference>